<organism evidence="2 3">
    <name type="scientific">Pigmentiphaga kullae</name>
    <dbReference type="NCBI Taxonomy" id="151784"/>
    <lineage>
        <taxon>Bacteria</taxon>
        <taxon>Pseudomonadati</taxon>
        <taxon>Pseudomonadota</taxon>
        <taxon>Betaproteobacteria</taxon>
        <taxon>Burkholderiales</taxon>
        <taxon>Alcaligenaceae</taxon>
        <taxon>Pigmentiphaga</taxon>
    </lineage>
</organism>
<accession>A0A4Q7N9N6</accession>
<evidence type="ECO:0000313" key="3">
    <source>
        <dbReference type="Proteomes" id="UP000292445"/>
    </source>
</evidence>
<comment type="caution">
    <text evidence="2">The sequence shown here is derived from an EMBL/GenBank/DDBJ whole genome shotgun (WGS) entry which is preliminary data.</text>
</comment>
<sequence>MAQTSSSTRSTQPQRDGPFTRAWQRIVRAAGALGVGLSTAAGNPAAAQVPAQPVPQHWISYVQMTGNQFQAWLSDPDSETVQRLHAWMQERMLQEGPVAPPPPLIVRVWVDGAGKVERLEFASLGQPQADEDLRALLTAQPLSEPPPQDMRQPMVLQLELGFVAKS</sequence>
<evidence type="ECO:0000313" key="2">
    <source>
        <dbReference type="EMBL" id="RZS78856.1"/>
    </source>
</evidence>
<evidence type="ECO:0000256" key="1">
    <source>
        <dbReference type="SAM" id="MobiDB-lite"/>
    </source>
</evidence>
<name>A0A4Q7N9N6_9BURK</name>
<gene>
    <name evidence="2" type="ORF">EV675_5513</name>
</gene>
<feature type="region of interest" description="Disordered" evidence="1">
    <location>
        <begin position="1"/>
        <end position="20"/>
    </location>
</feature>
<keyword evidence="3" id="KW-1185">Reference proteome</keyword>
<dbReference type="Proteomes" id="UP000292445">
    <property type="component" value="Unassembled WGS sequence"/>
</dbReference>
<protein>
    <recommendedName>
        <fullName evidence="4">TonB-like protein</fullName>
    </recommendedName>
</protein>
<dbReference type="EMBL" id="SGXC01000003">
    <property type="protein sequence ID" value="RZS78856.1"/>
    <property type="molecule type" value="Genomic_DNA"/>
</dbReference>
<proteinExistence type="predicted"/>
<feature type="compositionally biased region" description="Low complexity" evidence="1">
    <location>
        <begin position="1"/>
        <end position="15"/>
    </location>
</feature>
<dbReference type="AlphaFoldDB" id="A0A4Q7N9N6"/>
<evidence type="ECO:0008006" key="4">
    <source>
        <dbReference type="Google" id="ProtNLM"/>
    </source>
</evidence>
<dbReference type="RefSeq" id="WP_242621615.1">
    <property type="nucleotide sequence ID" value="NZ_SGXC01000003.1"/>
</dbReference>
<reference evidence="2 3" key="1">
    <citation type="submission" date="2019-02" db="EMBL/GenBank/DDBJ databases">
        <title>Genomic Encyclopedia of Type Strains, Phase IV (KMG-IV): sequencing the most valuable type-strain genomes for metagenomic binning, comparative biology and taxonomic classification.</title>
        <authorList>
            <person name="Goeker M."/>
        </authorList>
    </citation>
    <scope>NUCLEOTIDE SEQUENCE [LARGE SCALE GENOMIC DNA]</scope>
    <source>
        <strain evidence="2 3">K24</strain>
    </source>
</reference>